<evidence type="ECO:0000256" key="6">
    <source>
        <dbReference type="ARBA" id="ARBA00022676"/>
    </source>
</evidence>
<dbReference type="NCBIfam" id="TIGR00336">
    <property type="entry name" value="pyrE"/>
    <property type="match status" value="1"/>
</dbReference>
<dbReference type="Pfam" id="PF00156">
    <property type="entry name" value="Pribosyltran"/>
    <property type="match status" value="1"/>
</dbReference>
<dbReference type="HAMAP" id="MF_01208">
    <property type="entry name" value="PyrE"/>
    <property type="match status" value="1"/>
</dbReference>
<dbReference type="InterPro" id="IPR029057">
    <property type="entry name" value="PRTase-like"/>
</dbReference>
<evidence type="ECO:0000256" key="3">
    <source>
        <dbReference type="ARBA" id="ARBA00006340"/>
    </source>
</evidence>
<keyword evidence="6 10" id="KW-0328">Glycosyltransferase</keyword>
<reference evidence="10" key="1">
    <citation type="submission" date="2014-08" db="EMBL/GenBank/DDBJ databases">
        <authorList>
            <person name="Sharma Rahul"/>
            <person name="Thines Marco"/>
        </authorList>
    </citation>
    <scope>NUCLEOTIDE SEQUENCE</scope>
</reference>
<accession>A0A0F7SLY1</accession>
<dbReference type="GO" id="GO:0006207">
    <property type="term" value="P:'de novo' pyrimidine nucleobase biosynthetic process"/>
    <property type="evidence" value="ECO:0007669"/>
    <property type="project" value="TreeGrafter"/>
</dbReference>
<dbReference type="EMBL" id="LN483345">
    <property type="protein sequence ID" value="CDZ98429.1"/>
    <property type="molecule type" value="Genomic_DNA"/>
</dbReference>
<dbReference type="GO" id="GO:0004588">
    <property type="term" value="F:orotate phosphoribosyltransferase activity"/>
    <property type="evidence" value="ECO:0007669"/>
    <property type="project" value="UniProtKB-EC"/>
</dbReference>
<dbReference type="InterPro" id="IPR023031">
    <property type="entry name" value="OPRT"/>
</dbReference>
<proteinExistence type="inferred from homology"/>
<dbReference type="PANTHER" id="PTHR46683">
    <property type="entry name" value="OROTATE PHOSPHORIBOSYLTRANSFERASE 1-RELATED"/>
    <property type="match status" value="1"/>
</dbReference>
<comment type="pathway">
    <text evidence="2">Pyrimidine metabolism; UMP biosynthesis via de novo pathway; UMP from orotate: step 1/2.</text>
</comment>
<dbReference type="FunFam" id="3.40.50.2020:FF:000008">
    <property type="entry name" value="Orotate phosphoribosyltransferase"/>
    <property type="match status" value="1"/>
</dbReference>
<feature type="domain" description="Phosphoribosyltransferase" evidence="9">
    <location>
        <begin position="57"/>
        <end position="164"/>
    </location>
</feature>
<comment type="function">
    <text evidence="1">Catalyzes the transfer of a ribosyl phosphate group from 5-phosphoribose 1-diphosphate to orotate, leading to the formation of orotidine monophosphate (OMP).</text>
</comment>
<dbReference type="EC" id="2.4.2.10" evidence="5"/>
<evidence type="ECO:0000256" key="4">
    <source>
        <dbReference type="ARBA" id="ARBA00011738"/>
    </source>
</evidence>
<evidence type="ECO:0000313" key="10">
    <source>
        <dbReference type="EMBL" id="CDZ98429.1"/>
    </source>
</evidence>
<evidence type="ECO:0000256" key="8">
    <source>
        <dbReference type="ARBA" id="ARBA00022975"/>
    </source>
</evidence>
<dbReference type="AlphaFoldDB" id="A0A0F7SLY1"/>
<dbReference type="UniPathway" id="UPA00070">
    <property type="reaction ID" value="UER00119"/>
</dbReference>
<evidence type="ECO:0000256" key="2">
    <source>
        <dbReference type="ARBA" id="ARBA00004889"/>
    </source>
</evidence>
<dbReference type="InterPro" id="IPR004467">
    <property type="entry name" value="Or_phspho_trans_dom"/>
</dbReference>
<dbReference type="GO" id="GO:0005737">
    <property type="term" value="C:cytoplasm"/>
    <property type="evidence" value="ECO:0007669"/>
    <property type="project" value="TreeGrafter"/>
</dbReference>
<dbReference type="Gene3D" id="3.40.50.2020">
    <property type="match status" value="1"/>
</dbReference>
<name>A0A0F7SLY1_PHARH</name>
<evidence type="ECO:0000256" key="1">
    <source>
        <dbReference type="ARBA" id="ARBA00003769"/>
    </source>
</evidence>
<dbReference type="PANTHER" id="PTHR46683:SF1">
    <property type="entry name" value="OROTATE PHOSPHORIBOSYLTRANSFERASE 1-RELATED"/>
    <property type="match status" value="1"/>
</dbReference>
<keyword evidence="7 10" id="KW-0808">Transferase</keyword>
<dbReference type="InterPro" id="IPR000836">
    <property type="entry name" value="PRTase_dom"/>
</dbReference>
<dbReference type="GO" id="GO:0044205">
    <property type="term" value="P:'de novo' UMP biosynthetic process"/>
    <property type="evidence" value="ECO:0007669"/>
    <property type="project" value="UniProtKB-UniPathway"/>
</dbReference>
<keyword evidence="8" id="KW-0665">Pyrimidine biosynthesis</keyword>
<organism evidence="10">
    <name type="scientific">Phaffia rhodozyma</name>
    <name type="common">Yeast</name>
    <name type="synonym">Xanthophyllomyces dendrorhous</name>
    <dbReference type="NCBI Taxonomy" id="264483"/>
    <lineage>
        <taxon>Eukaryota</taxon>
        <taxon>Fungi</taxon>
        <taxon>Dikarya</taxon>
        <taxon>Basidiomycota</taxon>
        <taxon>Agaricomycotina</taxon>
        <taxon>Tremellomycetes</taxon>
        <taxon>Cystofilobasidiales</taxon>
        <taxon>Mrakiaceae</taxon>
        <taxon>Phaffia</taxon>
    </lineage>
</organism>
<evidence type="ECO:0000259" key="9">
    <source>
        <dbReference type="Pfam" id="PF00156"/>
    </source>
</evidence>
<dbReference type="GO" id="GO:0046132">
    <property type="term" value="P:pyrimidine ribonucleoside biosynthetic process"/>
    <property type="evidence" value="ECO:0007669"/>
    <property type="project" value="TreeGrafter"/>
</dbReference>
<comment type="subunit">
    <text evidence="4">Homodimer.</text>
</comment>
<sequence>MADSKQISKLKSDFIEGSLESKALLFGEFTLKSGRQSPYFFNAGLLYNGSILSTTAQSYASAIVSSAFSTEFDILFGPAYKGIPLAAITCMALEEKHGVRKEYCYNRKEKKDHGEGGQLVGASMEGKRVVIIDDVLTSGKAVREAIALLPSSATLTGVVVLVDRQEVGPGELSSSSLSTVQELSKEYNIPVVPICTLNDLIDWASSQPGLETELEGMKAYREQWGAKQV</sequence>
<dbReference type="SUPFAM" id="SSF53271">
    <property type="entry name" value="PRTase-like"/>
    <property type="match status" value="1"/>
</dbReference>
<comment type="similarity">
    <text evidence="3">Belongs to the purine/pyrimidine phosphoribosyltransferase family. PyrE subfamily.</text>
</comment>
<evidence type="ECO:0000256" key="5">
    <source>
        <dbReference type="ARBA" id="ARBA00011971"/>
    </source>
</evidence>
<protein>
    <recommendedName>
        <fullName evidence="5">orotate phosphoribosyltransferase</fullName>
        <ecNumber evidence="5">2.4.2.10</ecNumber>
    </recommendedName>
</protein>
<evidence type="ECO:0000256" key="7">
    <source>
        <dbReference type="ARBA" id="ARBA00022679"/>
    </source>
</evidence>
<dbReference type="CDD" id="cd06223">
    <property type="entry name" value="PRTases_typeI"/>
    <property type="match status" value="1"/>
</dbReference>